<evidence type="ECO:0000313" key="7">
    <source>
        <dbReference type="EMBL" id="GIG44787.1"/>
    </source>
</evidence>
<dbReference type="RefSeq" id="WP_203846605.1">
    <property type="nucleotide sequence ID" value="NZ_BAAAVW010000007.1"/>
</dbReference>
<dbReference type="PROSITE" id="PS51935">
    <property type="entry name" value="NLPC_P60"/>
    <property type="match status" value="1"/>
</dbReference>
<feature type="domain" description="NlpC/P60" evidence="6">
    <location>
        <begin position="167"/>
        <end position="276"/>
    </location>
</feature>
<feature type="region of interest" description="Disordered" evidence="5">
    <location>
        <begin position="1"/>
        <end position="46"/>
    </location>
</feature>
<evidence type="ECO:0000256" key="1">
    <source>
        <dbReference type="ARBA" id="ARBA00007074"/>
    </source>
</evidence>
<accession>A0A919U7N6</accession>
<dbReference type="Pfam" id="PF00877">
    <property type="entry name" value="NLPC_P60"/>
    <property type="match status" value="1"/>
</dbReference>
<keyword evidence="3" id="KW-0378">Hydrolase</keyword>
<name>A0A919U7N6_9ACTN</name>
<comment type="caution">
    <text evidence="7">The sequence shown here is derived from an EMBL/GenBank/DDBJ whole genome shotgun (WGS) entry which is preliminary data.</text>
</comment>
<dbReference type="EMBL" id="BONQ01000044">
    <property type="protein sequence ID" value="GIG44787.1"/>
    <property type="molecule type" value="Genomic_DNA"/>
</dbReference>
<feature type="region of interest" description="Disordered" evidence="5">
    <location>
        <begin position="121"/>
        <end position="169"/>
    </location>
</feature>
<reference evidence="7" key="1">
    <citation type="submission" date="2021-01" db="EMBL/GenBank/DDBJ databases">
        <title>Whole genome shotgun sequence of Dactylosporangium siamense NBRC 106093.</title>
        <authorList>
            <person name="Komaki H."/>
            <person name="Tamura T."/>
        </authorList>
    </citation>
    <scope>NUCLEOTIDE SEQUENCE</scope>
    <source>
        <strain evidence="7">NBRC 106093</strain>
    </source>
</reference>
<comment type="similarity">
    <text evidence="1">Belongs to the peptidase C40 family.</text>
</comment>
<evidence type="ECO:0000256" key="5">
    <source>
        <dbReference type="SAM" id="MobiDB-lite"/>
    </source>
</evidence>
<feature type="compositionally biased region" description="Low complexity" evidence="5">
    <location>
        <begin position="131"/>
        <end position="168"/>
    </location>
</feature>
<evidence type="ECO:0000256" key="2">
    <source>
        <dbReference type="ARBA" id="ARBA00022670"/>
    </source>
</evidence>
<proteinExistence type="inferred from homology"/>
<dbReference type="PANTHER" id="PTHR47359:SF3">
    <property type="entry name" value="NLP_P60 DOMAIN-CONTAINING PROTEIN-RELATED"/>
    <property type="match status" value="1"/>
</dbReference>
<evidence type="ECO:0000256" key="3">
    <source>
        <dbReference type="ARBA" id="ARBA00022801"/>
    </source>
</evidence>
<dbReference type="AlphaFoldDB" id="A0A919U7N6"/>
<dbReference type="Proteomes" id="UP000660611">
    <property type="component" value="Unassembled WGS sequence"/>
</dbReference>
<keyword evidence="8" id="KW-1185">Reference proteome</keyword>
<sequence>MVSVAHGPHDGRTPHRPFSPGTSGPGRLPQRTASPRHAREHRADRGVILNARQPLHRIAAGTTALALTAVWLGPSAAAAQPAPNTLSLDPAVTIAEQETELAAYERADKAYRTIRLTTQTAPSAKDADTRPAAAVTKPASKPATTTKPAPKKTTGSGGSTSTVKPPSGAAGTVVSFALAQVGKRYVYATSGPNTYDCSGLVAAAYARVGVKLPHQSEQIAARGKRVPAGQWMPGDVIHTSGHVAIYIGGGKMVEAANPSAGVRIAPVRGGTAYRFL</sequence>
<dbReference type="PANTHER" id="PTHR47359">
    <property type="entry name" value="PEPTIDOGLYCAN DL-ENDOPEPTIDASE CWLO"/>
    <property type="match status" value="1"/>
</dbReference>
<evidence type="ECO:0000313" key="8">
    <source>
        <dbReference type="Proteomes" id="UP000660611"/>
    </source>
</evidence>
<dbReference type="Gene3D" id="3.90.1720.10">
    <property type="entry name" value="endopeptidase domain like (from Nostoc punctiforme)"/>
    <property type="match status" value="1"/>
</dbReference>
<organism evidence="7 8">
    <name type="scientific">Dactylosporangium siamense</name>
    <dbReference type="NCBI Taxonomy" id="685454"/>
    <lineage>
        <taxon>Bacteria</taxon>
        <taxon>Bacillati</taxon>
        <taxon>Actinomycetota</taxon>
        <taxon>Actinomycetes</taxon>
        <taxon>Micromonosporales</taxon>
        <taxon>Micromonosporaceae</taxon>
        <taxon>Dactylosporangium</taxon>
    </lineage>
</organism>
<keyword evidence="2" id="KW-0645">Protease</keyword>
<dbReference type="InterPro" id="IPR038765">
    <property type="entry name" value="Papain-like_cys_pep_sf"/>
</dbReference>
<gene>
    <name evidence="7" type="ORF">Dsi01nite_028280</name>
</gene>
<evidence type="ECO:0000259" key="6">
    <source>
        <dbReference type="PROSITE" id="PS51935"/>
    </source>
</evidence>
<dbReference type="GO" id="GO:0006508">
    <property type="term" value="P:proteolysis"/>
    <property type="evidence" value="ECO:0007669"/>
    <property type="project" value="UniProtKB-KW"/>
</dbReference>
<evidence type="ECO:0000256" key="4">
    <source>
        <dbReference type="ARBA" id="ARBA00022807"/>
    </source>
</evidence>
<dbReference type="SUPFAM" id="SSF54001">
    <property type="entry name" value="Cysteine proteinases"/>
    <property type="match status" value="1"/>
</dbReference>
<dbReference type="GO" id="GO:0008234">
    <property type="term" value="F:cysteine-type peptidase activity"/>
    <property type="evidence" value="ECO:0007669"/>
    <property type="project" value="UniProtKB-KW"/>
</dbReference>
<dbReference type="InterPro" id="IPR051794">
    <property type="entry name" value="PG_Endopeptidase_C40"/>
</dbReference>
<keyword evidence="4" id="KW-0788">Thiol protease</keyword>
<dbReference type="InterPro" id="IPR000064">
    <property type="entry name" value="NLP_P60_dom"/>
</dbReference>
<protein>
    <recommendedName>
        <fullName evidence="6">NlpC/P60 domain-containing protein</fullName>
    </recommendedName>
</protein>